<keyword evidence="1" id="KW-0233">DNA recombination</keyword>
<accession>A0A388SWI1</accession>
<sequence length="216" mass="23739">MLAGARPQVGSAWTDDGKPYEERQLKHRARRAVRPVPIPPVLVAILRAHLEAFGTTAEGQLFSAVRGGPVRSQEYGAVWKEARRKALTAVQVASPPAAIPYDLRHACASFWLRSGVSLAETARRAGQSVAVLQRYYVKVLDGEEARMNALIEQGLAEQEGSPKSRRTRPQVGRTRWSEVGYRRSRVRQATRRRGAPDDGAPLLTSTYADLRGGCGI</sequence>
<dbReference type="PROSITE" id="PS51898">
    <property type="entry name" value="TYR_RECOMBINASE"/>
    <property type="match status" value="1"/>
</dbReference>
<evidence type="ECO:0000259" key="3">
    <source>
        <dbReference type="PROSITE" id="PS51898"/>
    </source>
</evidence>
<protein>
    <recommendedName>
        <fullName evidence="3">Tyr recombinase domain-containing protein</fullName>
    </recommendedName>
</protein>
<reference evidence="4 5" key="1">
    <citation type="submission" date="2018-07" db="EMBL/GenBank/DDBJ databases">
        <title>Whole Genome Shotgun Sequence of Streptomyces spongiicola strain 531S.</title>
        <authorList>
            <person name="Dohra H."/>
            <person name="Kodani S."/>
        </authorList>
    </citation>
    <scope>NUCLEOTIDE SEQUENCE [LARGE SCALE GENOMIC DNA]</scope>
    <source>
        <strain evidence="4 5">531S</strain>
    </source>
</reference>
<feature type="region of interest" description="Disordered" evidence="2">
    <location>
        <begin position="156"/>
        <end position="204"/>
    </location>
</feature>
<dbReference type="Proteomes" id="UP000265354">
    <property type="component" value="Unassembled WGS sequence"/>
</dbReference>
<dbReference type="InterPro" id="IPR011010">
    <property type="entry name" value="DNA_brk_join_enz"/>
</dbReference>
<dbReference type="InterPro" id="IPR002104">
    <property type="entry name" value="Integrase_catalytic"/>
</dbReference>
<feature type="domain" description="Tyr recombinase" evidence="3">
    <location>
        <begin position="1"/>
        <end position="150"/>
    </location>
</feature>
<comment type="caution">
    <text evidence="4">The sequence shown here is derived from an EMBL/GenBank/DDBJ whole genome shotgun (WGS) entry which is preliminary data.</text>
</comment>
<evidence type="ECO:0000256" key="1">
    <source>
        <dbReference type="ARBA" id="ARBA00023172"/>
    </source>
</evidence>
<dbReference type="SUPFAM" id="SSF56349">
    <property type="entry name" value="DNA breaking-rejoining enzymes"/>
    <property type="match status" value="1"/>
</dbReference>
<proteinExistence type="predicted"/>
<organism evidence="4 5">
    <name type="scientific">Streptomyces spongiicola</name>
    <dbReference type="NCBI Taxonomy" id="1690221"/>
    <lineage>
        <taxon>Bacteria</taxon>
        <taxon>Bacillati</taxon>
        <taxon>Actinomycetota</taxon>
        <taxon>Actinomycetes</taxon>
        <taxon>Kitasatosporales</taxon>
        <taxon>Streptomycetaceae</taxon>
        <taxon>Streptomyces</taxon>
    </lineage>
</organism>
<dbReference type="GO" id="GO:0003677">
    <property type="term" value="F:DNA binding"/>
    <property type="evidence" value="ECO:0007669"/>
    <property type="project" value="InterPro"/>
</dbReference>
<dbReference type="InterPro" id="IPR013762">
    <property type="entry name" value="Integrase-like_cat_sf"/>
</dbReference>
<feature type="compositionally biased region" description="Basic residues" evidence="2">
    <location>
        <begin position="182"/>
        <end position="193"/>
    </location>
</feature>
<dbReference type="GO" id="GO:0015074">
    <property type="term" value="P:DNA integration"/>
    <property type="evidence" value="ECO:0007669"/>
    <property type="project" value="InterPro"/>
</dbReference>
<dbReference type="GO" id="GO:0006310">
    <property type="term" value="P:DNA recombination"/>
    <property type="evidence" value="ECO:0007669"/>
    <property type="project" value="UniProtKB-KW"/>
</dbReference>
<dbReference type="AlphaFoldDB" id="A0A388SWI1"/>
<dbReference type="EMBL" id="BGZL01000005">
    <property type="protein sequence ID" value="GBQ01013.1"/>
    <property type="molecule type" value="Genomic_DNA"/>
</dbReference>
<dbReference type="Gene3D" id="1.10.443.10">
    <property type="entry name" value="Intergrase catalytic core"/>
    <property type="match status" value="1"/>
</dbReference>
<evidence type="ECO:0000256" key="2">
    <source>
        <dbReference type="SAM" id="MobiDB-lite"/>
    </source>
</evidence>
<evidence type="ECO:0000313" key="4">
    <source>
        <dbReference type="EMBL" id="GBQ01013.1"/>
    </source>
</evidence>
<evidence type="ECO:0000313" key="5">
    <source>
        <dbReference type="Proteomes" id="UP000265354"/>
    </source>
</evidence>
<name>A0A388SWI1_9ACTN</name>
<gene>
    <name evidence="4" type="ORF">SSP531S_24410</name>
</gene>